<keyword evidence="1" id="KW-0812">Transmembrane</keyword>
<comment type="caution">
    <text evidence="2">The sequence shown here is derived from an EMBL/GenBank/DDBJ whole genome shotgun (WGS) entry which is preliminary data.</text>
</comment>
<evidence type="ECO:0000256" key="1">
    <source>
        <dbReference type="SAM" id="Phobius"/>
    </source>
</evidence>
<keyword evidence="1" id="KW-1133">Transmembrane helix</keyword>
<organism evidence="2 3">
    <name type="scientific">Helicobacter baculiformis</name>
    <dbReference type="NCBI Taxonomy" id="427351"/>
    <lineage>
        <taxon>Bacteria</taxon>
        <taxon>Pseudomonadati</taxon>
        <taxon>Campylobacterota</taxon>
        <taxon>Epsilonproteobacteria</taxon>
        <taxon>Campylobacterales</taxon>
        <taxon>Helicobacteraceae</taxon>
        <taxon>Helicobacter</taxon>
    </lineage>
</organism>
<proteinExistence type="predicted"/>
<keyword evidence="1" id="KW-0472">Membrane</keyword>
<keyword evidence="3" id="KW-1185">Reference proteome</keyword>
<feature type="transmembrane region" description="Helical" evidence="1">
    <location>
        <begin position="12"/>
        <end position="30"/>
    </location>
</feature>
<dbReference type="Proteomes" id="UP001595783">
    <property type="component" value="Unassembled WGS sequence"/>
</dbReference>
<name>A0ABV7ZEI2_9HELI</name>
<evidence type="ECO:0000313" key="3">
    <source>
        <dbReference type="Proteomes" id="UP001595783"/>
    </source>
</evidence>
<gene>
    <name evidence="2" type="ORF">ACFOPX_00320</name>
</gene>
<reference evidence="3" key="1">
    <citation type="journal article" date="2019" name="Int. J. Syst. Evol. Microbiol.">
        <title>The Global Catalogue of Microorganisms (GCM) 10K type strain sequencing project: providing services to taxonomists for standard genome sequencing and annotation.</title>
        <authorList>
            <consortium name="The Broad Institute Genomics Platform"/>
            <consortium name="The Broad Institute Genome Sequencing Center for Infectious Disease"/>
            <person name="Wu L."/>
            <person name="Ma J."/>
        </authorList>
    </citation>
    <scope>NUCLEOTIDE SEQUENCE [LARGE SCALE GENOMIC DNA]</scope>
    <source>
        <strain evidence="3">CCUG 53816</strain>
    </source>
</reference>
<dbReference type="RefSeq" id="WP_104752690.1">
    <property type="nucleotide sequence ID" value="NZ_FZMF01000040.1"/>
</dbReference>
<protein>
    <submittedName>
        <fullName evidence="2">Uncharacterized protein</fullName>
    </submittedName>
</protein>
<accession>A0ABV7ZEI2</accession>
<sequence length="73" mass="8423">MACKFCPKIRGTDLLFMLVAGVAFYGVYSYQMRQIDKDAQVKRAKAFEQLQRACVFEHKKDACQQVFSPSRKP</sequence>
<dbReference type="EMBL" id="JBHRZO010000001">
    <property type="protein sequence ID" value="MFC3846983.1"/>
    <property type="molecule type" value="Genomic_DNA"/>
</dbReference>
<evidence type="ECO:0000313" key="2">
    <source>
        <dbReference type="EMBL" id="MFC3846983.1"/>
    </source>
</evidence>